<comment type="caution">
    <text evidence="1">The sequence shown here is derived from an EMBL/GenBank/DDBJ whole genome shotgun (WGS) entry which is preliminary data.</text>
</comment>
<evidence type="ECO:0000313" key="2">
    <source>
        <dbReference type="Proteomes" id="UP001529510"/>
    </source>
</evidence>
<dbReference type="AlphaFoldDB" id="A0ABD0RR11"/>
<accession>A0ABD0RR11</accession>
<gene>
    <name evidence="1" type="ORF">M9458_003455</name>
</gene>
<name>A0ABD0RR11_CIRMR</name>
<keyword evidence="2" id="KW-1185">Reference proteome</keyword>
<reference evidence="1 2" key="1">
    <citation type="submission" date="2024-05" db="EMBL/GenBank/DDBJ databases">
        <title>Genome sequencing and assembly of Indian major carp, Cirrhinus mrigala (Hamilton, 1822).</title>
        <authorList>
            <person name="Mohindra V."/>
            <person name="Chowdhury L.M."/>
            <person name="Lal K."/>
            <person name="Jena J.K."/>
        </authorList>
    </citation>
    <scope>NUCLEOTIDE SEQUENCE [LARGE SCALE GENOMIC DNA]</scope>
    <source>
        <strain evidence="1">CM1030</strain>
        <tissue evidence="1">Blood</tissue>
    </source>
</reference>
<dbReference type="PANTHER" id="PTHR35617:SF3">
    <property type="entry name" value="CORE-BINDING (CB) DOMAIN-CONTAINING PROTEIN"/>
    <property type="match status" value="1"/>
</dbReference>
<protein>
    <submittedName>
        <fullName evidence="1">Uncharacterized protein</fullName>
    </submittedName>
</protein>
<organism evidence="1 2">
    <name type="scientific">Cirrhinus mrigala</name>
    <name type="common">Mrigala</name>
    <dbReference type="NCBI Taxonomy" id="683832"/>
    <lineage>
        <taxon>Eukaryota</taxon>
        <taxon>Metazoa</taxon>
        <taxon>Chordata</taxon>
        <taxon>Craniata</taxon>
        <taxon>Vertebrata</taxon>
        <taxon>Euteleostomi</taxon>
        <taxon>Actinopterygii</taxon>
        <taxon>Neopterygii</taxon>
        <taxon>Teleostei</taxon>
        <taxon>Ostariophysi</taxon>
        <taxon>Cypriniformes</taxon>
        <taxon>Cyprinidae</taxon>
        <taxon>Labeoninae</taxon>
        <taxon>Labeonini</taxon>
        <taxon>Cirrhinus</taxon>
    </lineage>
</organism>
<dbReference type="PANTHER" id="PTHR35617">
    <property type="entry name" value="PHAGE_INTEGRASE DOMAIN-CONTAINING PROTEIN"/>
    <property type="match status" value="1"/>
</dbReference>
<dbReference type="Proteomes" id="UP001529510">
    <property type="component" value="Unassembled WGS sequence"/>
</dbReference>
<proteinExistence type="predicted"/>
<sequence>MLGRSGAFLPSGKVGAEASPSTFKVYVAPITAYHDAVDGLSLGKHHLIVRDPFEPHGSVEPKYLSLKTSLLIALTSIKRVGIPHAFSVNDSCLEFGPADSHVVNLQVPAPDEADPALAMLCPIRALRIYVDPTQSFRRSEQLFLCFGGQQKGNAVSKQRLAHWVVDAITLACQCQGEPCPLGVQAHSTWGLMYKDFR</sequence>
<dbReference type="EMBL" id="JAMKFB020000002">
    <property type="protein sequence ID" value="KAL0200268.1"/>
    <property type="molecule type" value="Genomic_DNA"/>
</dbReference>
<evidence type="ECO:0000313" key="1">
    <source>
        <dbReference type="EMBL" id="KAL0200268.1"/>
    </source>
</evidence>